<dbReference type="EMBL" id="JAVDVI010000001">
    <property type="protein sequence ID" value="MDR6966399.1"/>
    <property type="molecule type" value="Genomic_DNA"/>
</dbReference>
<feature type="chain" id="PRO_5047218733" description="DUF4595 domain-containing protein" evidence="1">
    <location>
        <begin position="23"/>
        <end position="251"/>
    </location>
</feature>
<keyword evidence="3" id="KW-1185">Reference proteome</keyword>
<protein>
    <recommendedName>
        <fullName evidence="4">DUF4595 domain-containing protein</fullName>
    </recommendedName>
</protein>
<comment type="caution">
    <text evidence="2">The sequence shown here is derived from an EMBL/GenBank/DDBJ whole genome shotgun (WGS) entry which is preliminary data.</text>
</comment>
<feature type="signal peptide" evidence="1">
    <location>
        <begin position="1"/>
        <end position="22"/>
    </location>
</feature>
<dbReference type="Proteomes" id="UP001255185">
    <property type="component" value="Unassembled WGS sequence"/>
</dbReference>
<name>A0ABU1TKC8_9FLAO</name>
<gene>
    <name evidence="2" type="ORF">J2X31_000392</name>
</gene>
<proteinExistence type="predicted"/>
<dbReference type="RefSeq" id="WP_310023954.1">
    <property type="nucleotide sequence ID" value="NZ_JAVDVI010000001.1"/>
</dbReference>
<evidence type="ECO:0008006" key="4">
    <source>
        <dbReference type="Google" id="ProtNLM"/>
    </source>
</evidence>
<accession>A0ABU1TKC8</accession>
<reference evidence="2 3" key="1">
    <citation type="submission" date="2023-07" db="EMBL/GenBank/DDBJ databases">
        <title>Sorghum-associated microbial communities from plants grown in Nebraska, USA.</title>
        <authorList>
            <person name="Schachtman D."/>
        </authorList>
    </citation>
    <scope>NUCLEOTIDE SEQUENCE [LARGE SCALE GENOMIC DNA]</scope>
    <source>
        <strain evidence="2 3">3773</strain>
    </source>
</reference>
<organism evidence="2 3">
    <name type="scientific">Flavobacterium arsenatis</name>
    <dbReference type="NCBI Taxonomy" id="1484332"/>
    <lineage>
        <taxon>Bacteria</taxon>
        <taxon>Pseudomonadati</taxon>
        <taxon>Bacteroidota</taxon>
        <taxon>Flavobacteriia</taxon>
        <taxon>Flavobacteriales</taxon>
        <taxon>Flavobacteriaceae</taxon>
        <taxon>Flavobacterium</taxon>
    </lineage>
</organism>
<evidence type="ECO:0000256" key="1">
    <source>
        <dbReference type="SAM" id="SignalP"/>
    </source>
</evidence>
<dbReference type="Gene3D" id="2.180.10.10">
    <property type="entry name" value="RHS repeat-associated core"/>
    <property type="match status" value="1"/>
</dbReference>
<sequence length="251" mass="28171">MKKLLFLLSGIALLFSCSSDDGGTTNSDFTLVKKAVSVEADGSEGMTFNYSYNGNKINTVQVLNGQQVKYFYTGNLITKLERYLTANGTLEIEVIYYYDANDRLVKEESKYFINSNLTTRNFTYEPDGSISFLAYSGEIGSITELVSTGKYFFNEDQEVVKIETTNVNTNSTLTTNFTYDNQNNIFKNVLGWDKLFSLTGKYHNVVTTTYLDANQVVLDSNSKQYEYNSAGYPTSVITTIGSSSAKVNYFY</sequence>
<keyword evidence="1" id="KW-0732">Signal</keyword>
<evidence type="ECO:0000313" key="3">
    <source>
        <dbReference type="Proteomes" id="UP001255185"/>
    </source>
</evidence>
<dbReference type="PROSITE" id="PS51257">
    <property type="entry name" value="PROKAR_LIPOPROTEIN"/>
    <property type="match status" value="1"/>
</dbReference>
<evidence type="ECO:0000313" key="2">
    <source>
        <dbReference type="EMBL" id="MDR6966399.1"/>
    </source>
</evidence>